<dbReference type="Proteomes" id="UP001498398">
    <property type="component" value="Unassembled WGS sequence"/>
</dbReference>
<keyword evidence="3" id="KW-1185">Reference proteome</keyword>
<keyword evidence="1" id="KW-0732">Signal</keyword>
<sequence length="225" mass="24109">MTTLLTYLILFTQLIEFYVSCKLVNYTVEENDPKVNYTGTGWRFNFSGTSFHGGKHSENHLDPNATAIFKFNGVAVYYLASLWDRNTSTTLQLDSDPEFRLELHDPRAVPADGGTHTTQDSAVRWSKEGLDGDKEHTLTISSGKTKDNPDIESTNALVDAFIYTAQGTSDSTEPTSATASETSTASSSASSIPIIPIIIGASLGAGSATSQAGGARLSLSVVQTE</sequence>
<name>A0ABR1ISN3_9AGAR</name>
<evidence type="ECO:0000256" key="1">
    <source>
        <dbReference type="SAM" id="SignalP"/>
    </source>
</evidence>
<feature type="chain" id="PRO_5045476489" evidence="1">
    <location>
        <begin position="22"/>
        <end position="225"/>
    </location>
</feature>
<evidence type="ECO:0000313" key="2">
    <source>
        <dbReference type="EMBL" id="KAK7438420.1"/>
    </source>
</evidence>
<feature type="signal peptide" evidence="1">
    <location>
        <begin position="1"/>
        <end position="21"/>
    </location>
</feature>
<comment type="caution">
    <text evidence="2">The sequence shown here is derived from an EMBL/GenBank/DDBJ whole genome shotgun (WGS) entry which is preliminary data.</text>
</comment>
<dbReference type="EMBL" id="JBANRG010000079">
    <property type="protein sequence ID" value="KAK7438420.1"/>
    <property type="molecule type" value="Genomic_DNA"/>
</dbReference>
<evidence type="ECO:0000313" key="3">
    <source>
        <dbReference type="Proteomes" id="UP001498398"/>
    </source>
</evidence>
<accession>A0ABR1ISN3</accession>
<reference evidence="2 3" key="1">
    <citation type="submission" date="2024-01" db="EMBL/GenBank/DDBJ databases">
        <title>A draft genome for the cacao thread blight pathogen Marasmiellus scandens.</title>
        <authorList>
            <person name="Baruah I.K."/>
            <person name="Leung J."/>
            <person name="Bukari Y."/>
            <person name="Amoako-Attah I."/>
            <person name="Meinhardt L.W."/>
            <person name="Bailey B.A."/>
            <person name="Cohen S.P."/>
        </authorList>
    </citation>
    <scope>NUCLEOTIDE SEQUENCE [LARGE SCALE GENOMIC DNA]</scope>
    <source>
        <strain evidence="2 3">GH-19</strain>
    </source>
</reference>
<proteinExistence type="predicted"/>
<gene>
    <name evidence="2" type="ORF">VKT23_018033</name>
</gene>
<organism evidence="2 3">
    <name type="scientific">Marasmiellus scandens</name>
    <dbReference type="NCBI Taxonomy" id="2682957"/>
    <lineage>
        <taxon>Eukaryota</taxon>
        <taxon>Fungi</taxon>
        <taxon>Dikarya</taxon>
        <taxon>Basidiomycota</taxon>
        <taxon>Agaricomycotina</taxon>
        <taxon>Agaricomycetes</taxon>
        <taxon>Agaricomycetidae</taxon>
        <taxon>Agaricales</taxon>
        <taxon>Marasmiineae</taxon>
        <taxon>Omphalotaceae</taxon>
        <taxon>Marasmiellus</taxon>
    </lineage>
</organism>
<protein>
    <submittedName>
        <fullName evidence="2">Uncharacterized protein</fullName>
    </submittedName>
</protein>